<dbReference type="AlphaFoldDB" id="A0A0D2AH64"/>
<proteinExistence type="inferred from homology"/>
<feature type="compositionally biased region" description="Basic residues" evidence="4">
    <location>
        <begin position="990"/>
        <end position="1002"/>
    </location>
</feature>
<dbReference type="GO" id="GO:0005634">
    <property type="term" value="C:nucleus"/>
    <property type="evidence" value="ECO:0007669"/>
    <property type="project" value="UniProtKB-SubCell"/>
</dbReference>
<feature type="region of interest" description="Disordered" evidence="4">
    <location>
        <begin position="989"/>
        <end position="1068"/>
    </location>
</feature>
<dbReference type="PANTHER" id="PTHR48287">
    <property type="entry name" value="ARM REPEAT SUPERFAMILY PROTEIN"/>
    <property type="match status" value="1"/>
</dbReference>
<protein>
    <submittedName>
        <fullName evidence="7">Uncharacterized protein</fullName>
    </submittedName>
</protein>
<evidence type="ECO:0000256" key="2">
    <source>
        <dbReference type="ARBA" id="ARBA00007690"/>
    </source>
</evidence>
<keyword evidence="8" id="KW-1185">Reference proteome</keyword>
<gene>
    <name evidence="7" type="ORF">PV09_02735</name>
</gene>
<evidence type="ECO:0000313" key="7">
    <source>
        <dbReference type="EMBL" id="KIW06263.1"/>
    </source>
</evidence>
<dbReference type="Pfam" id="PF08161">
    <property type="entry name" value="RRP12_HEAT"/>
    <property type="match status" value="1"/>
</dbReference>
<dbReference type="VEuPathDB" id="FungiDB:PV09_02735"/>
<accession>A0A0D2AH64</accession>
<sequence>MDPALEQRLEKIRSSPKLQNQQETRVVLSAVEDTLRDSKSEFTPTAYFAALLSLLDQFISSDKNIVNKDVATSIVYLLDLITPSVPAPLLRSKFTHILQKLATALTHKESDAPLLRPSIGCLESLLVVQDSQAWALPASQISPRRAVAGLLTIAVDHRPKVRKRALDAITVVLKNPPPSPSLDHPAADMCAESSLKTLSEGVEATKRHRKHSKDVHQHTPSLMHALQLVKTVASASGGWPSRKLDALCDALLSIARSTNEYLTIAAFEVFEVMFSGMANEVSSAKLPHLLEILDQLQPSPSDGQLLPPWIAVVSRGYDVYAQMEPDEAFQKLPTVFTKISEFLSSPSHNIRVSASECLISLLVNCIPVSVILEPSVMDEKTLEKVAKTVTNLLSVKYQTAWQEVFQVVAAAFENLRWQSNPILLPALKAIGDLRTLDSFHGKKEADDVIGKAITAMGPEAVFNLLPLNIATNSSEPGRAWLLPILRVSVRNTKLAHFRSDLVPVSEKLFQKVMDHGEREKTMDIKIYETLVHQIWACLPGYCDLPIDLQQSFDQSFAELISNLLYQQVNLRTDICRSLQLLVESNKSLMLLDNDDKALRLLRVTKDDARKNLQHLATFSNNLLAVLFNVYTQTLPTYRGPVLQCIDAYLGIIPEKDLTETFSRVIALLESSLSEADKNGTGKQGNDRMPPMSHTLMDLVITIAAYLPRDSLGTLFKVASVVLQREDSNLQKKAYKLIPRLAETDVGKLALQERNEELQALLLQTSIKTQAAARRQRLAAILQIIRTLPPTDLYFIPAVLPEVVLCTKETNEKTRAEAFDMLVAMGEKIMGGGTIQQSRVPNMPADAPPTEASLVEYFTMVSAGLAGSVPHSISATILALTRILHEFHTKLDRETITELVQTVNIFLQNPNREIVRSALGFSKVCIISLDKEIVHPMLKELIPIYLTYSKEHKGHLQAKVKHIFERLIGKYGFQEIEKYTPAEDHKLITNIRKRKERAKKKKKAMGEENDDTKERSVSPEAQRKQGKFASEYDEAVYGSEDDSEASDVSDDEVLGRQRRHKGAGKKQETYIVEDEDEPLDLLDKRALGHISSTKPVKQRQPPAQKKKVKMDLDGKLVFDEDGNVESGTVDDGVDNDDAMDLESGINAYVAAIKSRDMGVRKGKAGKIKFTNKRGKGEDDDEDEGDEMDIDEAEVKKAFNKQMQGQRGGANFKGRGGGMKAARMQRRGLGSEKTKGARVVKSPRSKPSRR</sequence>
<feature type="compositionally biased region" description="Basic and acidic residues" evidence="4">
    <location>
        <begin position="1011"/>
        <end position="1022"/>
    </location>
</feature>
<comment type="similarity">
    <text evidence="2">Belongs to the RRP12 family.</text>
</comment>
<evidence type="ECO:0000256" key="1">
    <source>
        <dbReference type="ARBA" id="ARBA00004123"/>
    </source>
</evidence>
<dbReference type="GeneID" id="27310708"/>
<evidence type="ECO:0000313" key="8">
    <source>
        <dbReference type="Proteomes" id="UP000053259"/>
    </source>
</evidence>
<feature type="compositionally biased region" description="Basic residues" evidence="4">
    <location>
        <begin position="1234"/>
        <end position="1248"/>
    </location>
</feature>
<dbReference type="InterPro" id="IPR011989">
    <property type="entry name" value="ARM-like"/>
</dbReference>
<dbReference type="InterPro" id="IPR012978">
    <property type="entry name" value="HEAT_RRP12"/>
</dbReference>
<keyword evidence="3" id="KW-0539">Nucleus</keyword>
<feature type="domain" description="RRP12 HEAT" evidence="5">
    <location>
        <begin position="345"/>
        <end position="633"/>
    </location>
</feature>
<dbReference type="InterPro" id="IPR052087">
    <property type="entry name" value="RRP12"/>
</dbReference>
<dbReference type="InterPro" id="IPR057860">
    <property type="entry name" value="HEAT_RRP12_N"/>
</dbReference>
<name>A0A0D2AH64_9PEZI</name>
<dbReference type="PANTHER" id="PTHR48287:SF1">
    <property type="entry name" value="ARM REPEAT SUPERFAMILY PROTEIN"/>
    <property type="match status" value="1"/>
</dbReference>
<dbReference type="STRING" id="253628.A0A0D2AH64"/>
<dbReference type="InterPro" id="IPR016024">
    <property type="entry name" value="ARM-type_fold"/>
</dbReference>
<evidence type="ECO:0000256" key="4">
    <source>
        <dbReference type="SAM" id="MobiDB-lite"/>
    </source>
</evidence>
<comment type="subcellular location">
    <subcellularLocation>
        <location evidence="1">Nucleus</location>
    </subcellularLocation>
</comment>
<dbReference type="EMBL" id="KN847535">
    <property type="protein sequence ID" value="KIW06263.1"/>
    <property type="molecule type" value="Genomic_DNA"/>
</dbReference>
<evidence type="ECO:0000256" key="3">
    <source>
        <dbReference type="ARBA" id="ARBA00023242"/>
    </source>
</evidence>
<feature type="region of interest" description="Disordered" evidence="4">
    <location>
        <begin position="1087"/>
        <end position="1110"/>
    </location>
</feature>
<dbReference type="InParanoid" id="A0A0D2AH64"/>
<evidence type="ECO:0000259" key="5">
    <source>
        <dbReference type="Pfam" id="PF08161"/>
    </source>
</evidence>
<dbReference type="HOGENOM" id="CLU_003753_1_0_1"/>
<feature type="compositionally biased region" description="Acidic residues" evidence="4">
    <location>
        <begin position="1030"/>
        <end position="1051"/>
    </location>
</feature>
<dbReference type="FunCoup" id="A0A0D2AH64">
    <property type="interactions" value="962"/>
</dbReference>
<organism evidence="7 8">
    <name type="scientific">Verruconis gallopava</name>
    <dbReference type="NCBI Taxonomy" id="253628"/>
    <lineage>
        <taxon>Eukaryota</taxon>
        <taxon>Fungi</taxon>
        <taxon>Dikarya</taxon>
        <taxon>Ascomycota</taxon>
        <taxon>Pezizomycotina</taxon>
        <taxon>Dothideomycetes</taxon>
        <taxon>Pleosporomycetidae</taxon>
        <taxon>Venturiales</taxon>
        <taxon>Sympoventuriaceae</taxon>
        <taxon>Verruconis</taxon>
    </lineage>
</organism>
<dbReference type="Pfam" id="PF25772">
    <property type="entry name" value="HEAT_RRP12_N"/>
    <property type="match status" value="1"/>
</dbReference>
<feature type="domain" description="RRP12 N-terminal HEAT" evidence="6">
    <location>
        <begin position="14"/>
        <end position="234"/>
    </location>
</feature>
<dbReference type="OrthoDB" id="2192888at2759"/>
<dbReference type="Proteomes" id="UP000053259">
    <property type="component" value="Unassembled WGS sequence"/>
</dbReference>
<dbReference type="Gene3D" id="1.25.10.10">
    <property type="entry name" value="Leucine-rich Repeat Variant"/>
    <property type="match status" value="2"/>
</dbReference>
<feature type="region of interest" description="Disordered" evidence="4">
    <location>
        <begin position="1200"/>
        <end position="1248"/>
    </location>
</feature>
<dbReference type="RefSeq" id="XP_016216132.1">
    <property type="nucleotide sequence ID" value="XM_016355826.1"/>
</dbReference>
<dbReference type="SUPFAM" id="SSF48371">
    <property type="entry name" value="ARM repeat"/>
    <property type="match status" value="1"/>
</dbReference>
<feature type="region of interest" description="Disordered" evidence="4">
    <location>
        <begin position="1116"/>
        <end position="1135"/>
    </location>
</feature>
<reference evidence="7 8" key="1">
    <citation type="submission" date="2015-01" db="EMBL/GenBank/DDBJ databases">
        <title>The Genome Sequence of Ochroconis gallopava CBS43764.</title>
        <authorList>
            <consortium name="The Broad Institute Genomics Platform"/>
            <person name="Cuomo C."/>
            <person name="de Hoog S."/>
            <person name="Gorbushina A."/>
            <person name="Stielow B."/>
            <person name="Teixiera M."/>
            <person name="Abouelleil A."/>
            <person name="Chapman S.B."/>
            <person name="Priest M."/>
            <person name="Young S.K."/>
            <person name="Wortman J."/>
            <person name="Nusbaum C."/>
            <person name="Birren B."/>
        </authorList>
    </citation>
    <scope>NUCLEOTIDE SEQUENCE [LARGE SCALE GENOMIC DNA]</scope>
    <source>
        <strain evidence="7 8">CBS 43764</strain>
    </source>
</reference>
<evidence type="ECO:0000259" key="6">
    <source>
        <dbReference type="Pfam" id="PF25772"/>
    </source>
</evidence>